<keyword evidence="3" id="KW-1185">Reference proteome</keyword>
<dbReference type="RefSeq" id="WP_170198169.1">
    <property type="nucleotide sequence ID" value="NZ_VFOX01000002.1"/>
</dbReference>
<organism evidence="2 3">
    <name type="scientific">Microbacterium saperdae</name>
    <dbReference type="NCBI Taxonomy" id="69368"/>
    <lineage>
        <taxon>Bacteria</taxon>
        <taxon>Bacillati</taxon>
        <taxon>Actinomycetota</taxon>
        <taxon>Actinomycetes</taxon>
        <taxon>Micrococcales</taxon>
        <taxon>Microbacteriaceae</taxon>
        <taxon>Microbacterium</taxon>
    </lineage>
</organism>
<dbReference type="AlphaFoldDB" id="A0A543B9M8"/>
<gene>
    <name evidence="2" type="ORF">FB560_3021</name>
</gene>
<comment type="caution">
    <text evidence="2">The sequence shown here is derived from an EMBL/GenBank/DDBJ whole genome shotgun (WGS) entry which is preliminary data.</text>
</comment>
<evidence type="ECO:0000259" key="1">
    <source>
        <dbReference type="PROSITE" id="PS01124"/>
    </source>
</evidence>
<protein>
    <submittedName>
        <fullName evidence="2">Helix-turn-helix protein</fullName>
    </submittedName>
</protein>
<dbReference type="EMBL" id="VFOX01000002">
    <property type="protein sequence ID" value="TQL81549.1"/>
    <property type="molecule type" value="Genomic_DNA"/>
</dbReference>
<dbReference type="Proteomes" id="UP000317209">
    <property type="component" value="Unassembled WGS sequence"/>
</dbReference>
<dbReference type="InterPro" id="IPR018060">
    <property type="entry name" value="HTH_AraC"/>
</dbReference>
<dbReference type="PROSITE" id="PS01124">
    <property type="entry name" value="HTH_ARAC_FAMILY_2"/>
    <property type="match status" value="1"/>
</dbReference>
<proteinExistence type="predicted"/>
<reference evidence="2 3" key="1">
    <citation type="submission" date="2019-06" db="EMBL/GenBank/DDBJ databases">
        <title>Sequencing the genomes of 1000 actinobacteria strains.</title>
        <authorList>
            <person name="Klenk H.-P."/>
        </authorList>
    </citation>
    <scope>NUCLEOTIDE SEQUENCE [LARGE SCALE GENOMIC DNA]</scope>
    <source>
        <strain evidence="2 3">DSM 20169</strain>
    </source>
</reference>
<evidence type="ECO:0000313" key="3">
    <source>
        <dbReference type="Proteomes" id="UP000317209"/>
    </source>
</evidence>
<dbReference type="GO" id="GO:0003700">
    <property type="term" value="F:DNA-binding transcription factor activity"/>
    <property type="evidence" value="ECO:0007669"/>
    <property type="project" value="InterPro"/>
</dbReference>
<name>A0A543B9M8_9MICO</name>
<accession>A0A543B9M8</accession>
<evidence type="ECO:0000313" key="2">
    <source>
        <dbReference type="EMBL" id="TQL81549.1"/>
    </source>
</evidence>
<feature type="domain" description="HTH araC/xylS-type" evidence="1">
    <location>
        <begin position="216"/>
        <end position="301"/>
    </location>
</feature>
<dbReference type="Gene3D" id="1.10.10.60">
    <property type="entry name" value="Homeodomain-like"/>
    <property type="match status" value="1"/>
</dbReference>
<sequence>MHGSVARPRAAFAKQTLRVGGTGTADQGSGARNAVRRLADANLTVLRVADDGRLQIRHAHDERTSFALLDGAAATVVWDRRAEPARHALLLVARTGALTVTAGGPIVRRGSSVVLVAPGDTRIEVRLTAAHNEVIALRVAAHLVAPALGELHVDAGGPSLPWRRIAPFYAFVHGVCATPPGPADEPDLIALSADAIVEACARTVLENVTPYEGIVDAVTAFIAAHHRDANVTATSIAVRFGVSSRTLQTAFAAEGSTVREALRGARVRTARDLQARHSRMSQAERARLAGFASLSAMYRALHAYAEPASGGVLPADEVRAAG</sequence>
<dbReference type="GO" id="GO:0043565">
    <property type="term" value="F:sequence-specific DNA binding"/>
    <property type="evidence" value="ECO:0007669"/>
    <property type="project" value="InterPro"/>
</dbReference>